<evidence type="ECO:0000256" key="1">
    <source>
        <dbReference type="ARBA" id="ARBA00009981"/>
    </source>
</evidence>
<dbReference type="InterPro" id="IPR006442">
    <property type="entry name" value="Antitoxin_Phd/YefM"/>
</dbReference>
<dbReference type="AlphaFoldDB" id="V5B476"/>
<dbReference type="EMBL" id="AYLO01000141">
    <property type="protein sequence ID" value="ESS68010.1"/>
    <property type="molecule type" value="Genomic_DNA"/>
</dbReference>
<dbReference type="Pfam" id="PF02604">
    <property type="entry name" value="PhdYeFM_antitox"/>
    <property type="match status" value="1"/>
</dbReference>
<comment type="caution">
    <text evidence="3">The sequence shown here is derived from an EMBL/GenBank/DDBJ whole genome shotgun (WGS) entry which is preliminary data.</text>
</comment>
<name>V5B476_9GAMM</name>
<dbReference type="eggNOG" id="COG4118">
    <property type="taxonomic scope" value="Bacteria"/>
</dbReference>
<evidence type="ECO:0000256" key="2">
    <source>
        <dbReference type="RuleBase" id="RU362080"/>
    </source>
</evidence>
<dbReference type="Gene3D" id="3.40.1620.10">
    <property type="entry name" value="YefM-like domain"/>
    <property type="match status" value="1"/>
</dbReference>
<comment type="function">
    <text evidence="2">Antitoxin component of a type II toxin-antitoxin (TA) system.</text>
</comment>
<organism evidence="3 4">
    <name type="scientific">Methyloglobulus morosus KoM1</name>
    <dbReference type="NCBI Taxonomy" id="1116472"/>
    <lineage>
        <taxon>Bacteria</taxon>
        <taxon>Pseudomonadati</taxon>
        <taxon>Pseudomonadota</taxon>
        <taxon>Gammaproteobacteria</taxon>
        <taxon>Methylococcales</taxon>
        <taxon>Methylococcaceae</taxon>
        <taxon>Methyloglobulus</taxon>
    </lineage>
</organism>
<gene>
    <name evidence="3" type="ORF">MGMO_154c00080</name>
</gene>
<accession>V5B476</accession>
<proteinExistence type="inferred from homology"/>
<dbReference type="SUPFAM" id="SSF143120">
    <property type="entry name" value="YefM-like"/>
    <property type="match status" value="1"/>
</dbReference>
<dbReference type="OrthoDB" id="9800503at2"/>
<protein>
    <recommendedName>
        <fullName evidence="2">Antitoxin</fullName>
    </recommendedName>
</protein>
<dbReference type="InterPro" id="IPR036165">
    <property type="entry name" value="YefM-like_sf"/>
</dbReference>
<dbReference type="Proteomes" id="UP000017842">
    <property type="component" value="Unassembled WGS sequence"/>
</dbReference>
<evidence type="ECO:0000313" key="4">
    <source>
        <dbReference type="Proteomes" id="UP000017842"/>
    </source>
</evidence>
<dbReference type="RefSeq" id="WP_023496289.1">
    <property type="nucleotide sequence ID" value="NZ_AYLO01000141.1"/>
</dbReference>
<reference evidence="3 4" key="1">
    <citation type="journal article" date="2013" name="Genome Announc.">
        <title>Draft Genome Sequence of the Methanotrophic Gammaproteobacterium Methyloglobulus morosus DSM 22980 Strain KoM1.</title>
        <authorList>
            <person name="Poehlein A."/>
            <person name="Deutzmann J.S."/>
            <person name="Daniel R."/>
            <person name="Simeonova D.D."/>
        </authorList>
    </citation>
    <scope>NUCLEOTIDE SEQUENCE [LARGE SCALE GENOMIC DNA]</scope>
    <source>
        <strain evidence="3 4">KoM1</strain>
    </source>
</reference>
<dbReference type="STRING" id="1116472.MGMO_154c00080"/>
<keyword evidence="4" id="KW-1185">Reference proteome</keyword>
<comment type="similarity">
    <text evidence="1 2">Belongs to the phD/YefM antitoxin family.</text>
</comment>
<sequence length="102" mass="11728">MQTVNLSHAKTHLSKLVDQIASGEENEFVISRNGKPVARMMPIIQNKDVACRTGIAQGEFTLPENIDSANDEITELFYRFVSKYCRVRYTHQFRCMKCTLQD</sequence>
<evidence type="ECO:0000313" key="3">
    <source>
        <dbReference type="EMBL" id="ESS68010.1"/>
    </source>
</evidence>